<dbReference type="AlphaFoldDB" id="A0A6S6PD70"/>
<dbReference type="InterPro" id="IPR003680">
    <property type="entry name" value="Flavodoxin_fold"/>
</dbReference>
<keyword evidence="2" id="KW-0560">Oxidoreductase</keyword>
<dbReference type="Pfam" id="PF02525">
    <property type="entry name" value="Flavodoxin_2"/>
    <property type="match status" value="1"/>
</dbReference>
<evidence type="ECO:0000313" key="5">
    <source>
        <dbReference type="Proteomes" id="UP000515734"/>
    </source>
</evidence>
<dbReference type="PANTHER" id="PTHR10204">
    <property type="entry name" value="NAD P H OXIDOREDUCTASE-RELATED"/>
    <property type="match status" value="1"/>
</dbReference>
<dbReference type="GO" id="GO:0005829">
    <property type="term" value="C:cytosol"/>
    <property type="evidence" value="ECO:0007669"/>
    <property type="project" value="TreeGrafter"/>
</dbReference>
<reference evidence="4 5" key="1">
    <citation type="submission" date="2020-07" db="EMBL/GenBank/DDBJ databases">
        <title>Complete genome sequence of Mycolicibacterium litorale like strain isolated from cardiac implantable electronic device infection.</title>
        <authorList>
            <person name="Fukano H."/>
            <person name="Miyama H."/>
            <person name="Hoshino Y."/>
        </authorList>
    </citation>
    <scope>NUCLEOTIDE SEQUENCE [LARGE SCALE GENOMIC DNA]</scope>
    <source>
        <strain evidence="4 5">NIIDNTM18</strain>
    </source>
</reference>
<gene>
    <name evidence="4" type="ORF">NIIDNTM18_51940</name>
</gene>
<dbReference type="InterPro" id="IPR029039">
    <property type="entry name" value="Flavoprotein-like_sf"/>
</dbReference>
<dbReference type="PANTHER" id="PTHR10204:SF34">
    <property type="entry name" value="NAD(P)H DEHYDROGENASE [QUINONE] 1 ISOFORM 1"/>
    <property type="match status" value="1"/>
</dbReference>
<dbReference type="EMBL" id="AP023287">
    <property type="protein sequence ID" value="BCI55916.1"/>
    <property type="molecule type" value="Genomic_DNA"/>
</dbReference>
<sequence>MEHADKRHALIVTALPDPESVTGEMVRALEAGLRAEGQTKVTVHDLIGTGFNPVFGPADHQVYRAARSGAPVAVPADVQAEQKLVASADTVILAFPVHWWTLPAVLKGWIDRVFTRGWAYGSAGQGETPVRGLHFVALAAFGQEPFERRGYRQAMSKQLFEGIAQYINTGQAGIYNLYESESADPATHAHLVEQAHGVGVTIARAVADGPEA</sequence>
<proteinExistence type="inferred from homology"/>
<accession>A0A6S6PD70</accession>
<protein>
    <submittedName>
        <fullName evidence="4">NAD(P)H dehydrogenase</fullName>
    </submittedName>
</protein>
<dbReference type="SUPFAM" id="SSF52218">
    <property type="entry name" value="Flavoproteins"/>
    <property type="match status" value="1"/>
</dbReference>
<dbReference type="Gene3D" id="3.40.50.360">
    <property type="match status" value="1"/>
</dbReference>
<organism evidence="4 5">
    <name type="scientific">Mycolicibacterium litorale</name>
    <dbReference type="NCBI Taxonomy" id="758802"/>
    <lineage>
        <taxon>Bacteria</taxon>
        <taxon>Bacillati</taxon>
        <taxon>Actinomycetota</taxon>
        <taxon>Actinomycetes</taxon>
        <taxon>Mycobacteriales</taxon>
        <taxon>Mycobacteriaceae</taxon>
        <taxon>Mycolicibacterium</taxon>
    </lineage>
</organism>
<evidence type="ECO:0000313" key="4">
    <source>
        <dbReference type="EMBL" id="BCI55916.1"/>
    </source>
</evidence>
<evidence type="ECO:0000256" key="1">
    <source>
        <dbReference type="ARBA" id="ARBA00006252"/>
    </source>
</evidence>
<dbReference type="GO" id="GO:0003955">
    <property type="term" value="F:NAD(P)H dehydrogenase (quinone) activity"/>
    <property type="evidence" value="ECO:0007669"/>
    <property type="project" value="TreeGrafter"/>
</dbReference>
<name>A0A6S6PD70_9MYCO</name>
<feature type="domain" description="Flavodoxin-like fold" evidence="3">
    <location>
        <begin position="8"/>
        <end position="186"/>
    </location>
</feature>
<comment type="similarity">
    <text evidence="1">Belongs to the NAD(P)H dehydrogenase (quinone) family.</text>
</comment>
<dbReference type="InterPro" id="IPR051545">
    <property type="entry name" value="NAD(P)H_dehydrogenase_qn"/>
</dbReference>
<evidence type="ECO:0000259" key="3">
    <source>
        <dbReference type="Pfam" id="PF02525"/>
    </source>
</evidence>
<evidence type="ECO:0000256" key="2">
    <source>
        <dbReference type="ARBA" id="ARBA00023002"/>
    </source>
</evidence>
<dbReference type="Proteomes" id="UP000515734">
    <property type="component" value="Chromosome"/>
</dbReference>